<feature type="compositionally biased region" description="Gly residues" evidence="11">
    <location>
        <begin position="83"/>
        <end position="94"/>
    </location>
</feature>
<dbReference type="Proteomes" id="UP000799640">
    <property type="component" value="Unassembled WGS sequence"/>
</dbReference>
<accession>A0A6G1I6I3</accession>
<evidence type="ECO:0000256" key="5">
    <source>
        <dbReference type="ARBA" id="ARBA00023015"/>
    </source>
</evidence>
<dbReference type="EMBL" id="ML996689">
    <property type="protein sequence ID" value="KAF2403872.1"/>
    <property type="molecule type" value="Genomic_DNA"/>
</dbReference>
<comment type="subcellular location">
    <subcellularLocation>
        <location evidence="1 9">Nucleus</location>
    </subcellularLocation>
</comment>
<feature type="region of interest" description="Disordered" evidence="11">
    <location>
        <begin position="78"/>
        <end position="187"/>
    </location>
</feature>
<proteinExistence type="inferred from homology"/>
<sequence length="187" mass="20335">MSENAHPQPNADSARPLPNPDSTRGFPYYEKLRRDLRETLKKKRELDQQIARQDENIYKLETQYLEEATAGNIVKGFENYIKGGAGGGGGGAGAGASARRKGQINEADRIFSRTSMKNLRDSPTPSSGPQSHAATPASSFPLSARESNHPTPSSNGTRTAQGKKKKASDDDEDTKSVKRGKITYGRE</sequence>
<dbReference type="PANTHER" id="PTHR13476">
    <property type="entry name" value="CHROMATIN MODIFICATION-RELATED PROTEIN MEAF6"/>
    <property type="match status" value="1"/>
</dbReference>
<evidence type="ECO:0000256" key="6">
    <source>
        <dbReference type="ARBA" id="ARBA00023054"/>
    </source>
</evidence>
<evidence type="ECO:0000256" key="8">
    <source>
        <dbReference type="ARBA" id="ARBA00023242"/>
    </source>
</evidence>
<evidence type="ECO:0000313" key="12">
    <source>
        <dbReference type="EMBL" id="KAF2403872.1"/>
    </source>
</evidence>
<evidence type="ECO:0000256" key="1">
    <source>
        <dbReference type="ARBA" id="ARBA00004123"/>
    </source>
</evidence>
<organism evidence="12 13">
    <name type="scientific">Trichodelitschia bisporula</name>
    <dbReference type="NCBI Taxonomy" id="703511"/>
    <lineage>
        <taxon>Eukaryota</taxon>
        <taxon>Fungi</taxon>
        <taxon>Dikarya</taxon>
        <taxon>Ascomycota</taxon>
        <taxon>Pezizomycotina</taxon>
        <taxon>Dothideomycetes</taxon>
        <taxon>Dothideomycetes incertae sedis</taxon>
        <taxon>Phaeotrichales</taxon>
        <taxon>Phaeotrichaceae</taxon>
        <taxon>Trichodelitschia</taxon>
    </lineage>
</organism>
<dbReference type="GO" id="GO:0006325">
    <property type="term" value="P:chromatin organization"/>
    <property type="evidence" value="ECO:0007669"/>
    <property type="project" value="UniProtKB-KW"/>
</dbReference>
<dbReference type="GO" id="GO:0035267">
    <property type="term" value="C:NuA4 histone acetyltransferase complex"/>
    <property type="evidence" value="ECO:0007669"/>
    <property type="project" value="UniProtKB-UniRule"/>
</dbReference>
<evidence type="ECO:0000256" key="9">
    <source>
        <dbReference type="RuleBase" id="RU368022"/>
    </source>
</evidence>
<evidence type="ECO:0000256" key="10">
    <source>
        <dbReference type="SAM" id="Coils"/>
    </source>
</evidence>
<evidence type="ECO:0000256" key="2">
    <source>
        <dbReference type="ARBA" id="ARBA00010916"/>
    </source>
</evidence>
<evidence type="ECO:0000256" key="11">
    <source>
        <dbReference type="SAM" id="MobiDB-lite"/>
    </source>
</evidence>
<keyword evidence="13" id="KW-1185">Reference proteome</keyword>
<comment type="function">
    <text evidence="9">Component of the NuA4 histone acetyltransferase complex which is involved in transcriptional activation of selected genes principally by acetylation of nucleosomal histone H4 and H2A. The NuA4 complex is also involved in DNA repair.</text>
</comment>
<evidence type="ECO:0000256" key="4">
    <source>
        <dbReference type="ARBA" id="ARBA00022853"/>
    </source>
</evidence>
<feature type="compositionally biased region" description="Polar residues" evidence="11">
    <location>
        <begin position="112"/>
        <end position="141"/>
    </location>
</feature>
<evidence type="ECO:0000256" key="3">
    <source>
        <dbReference type="ARBA" id="ARBA00018504"/>
    </source>
</evidence>
<dbReference type="OrthoDB" id="440324at2759"/>
<keyword evidence="8 9" id="KW-0539">Nucleus</keyword>
<dbReference type="Pfam" id="PF09340">
    <property type="entry name" value="NuA4"/>
    <property type="match status" value="1"/>
</dbReference>
<keyword evidence="9" id="KW-0227">DNA damage</keyword>
<dbReference type="GO" id="GO:0006281">
    <property type="term" value="P:DNA repair"/>
    <property type="evidence" value="ECO:0007669"/>
    <property type="project" value="UniProtKB-UniRule"/>
</dbReference>
<feature type="region of interest" description="Disordered" evidence="11">
    <location>
        <begin position="1"/>
        <end position="29"/>
    </location>
</feature>
<comment type="subunit">
    <text evidence="9">Component of the NuA4 histone acetyltransferase complex.</text>
</comment>
<keyword evidence="9" id="KW-0234">DNA repair</keyword>
<feature type="compositionally biased region" description="Polar residues" evidence="11">
    <location>
        <begin position="149"/>
        <end position="160"/>
    </location>
</feature>
<feature type="compositionally biased region" description="Polar residues" evidence="11">
    <location>
        <begin position="1"/>
        <end position="11"/>
    </location>
</feature>
<feature type="coiled-coil region" evidence="10">
    <location>
        <begin position="29"/>
        <end position="63"/>
    </location>
</feature>
<comment type="similarity">
    <text evidence="2 9">Belongs to the EAF6 family.</text>
</comment>
<keyword evidence="6 10" id="KW-0175">Coiled coil</keyword>
<dbReference type="InterPro" id="IPR015418">
    <property type="entry name" value="Eaf6"/>
</dbReference>
<dbReference type="GO" id="GO:0005634">
    <property type="term" value="C:nucleus"/>
    <property type="evidence" value="ECO:0007669"/>
    <property type="project" value="UniProtKB-SubCell"/>
</dbReference>
<protein>
    <recommendedName>
        <fullName evidence="3 9">Chromatin modification-related protein EAF6</fullName>
    </recommendedName>
</protein>
<keyword evidence="4 9" id="KW-0156">Chromatin regulator</keyword>
<dbReference type="AlphaFoldDB" id="A0A6G1I6I3"/>
<name>A0A6G1I6I3_9PEZI</name>
<keyword evidence="7 9" id="KW-0804">Transcription</keyword>
<evidence type="ECO:0000256" key="7">
    <source>
        <dbReference type="ARBA" id="ARBA00023163"/>
    </source>
</evidence>
<gene>
    <name evidence="12" type="ORF">EJ06DRAFT_541513</name>
</gene>
<evidence type="ECO:0000313" key="13">
    <source>
        <dbReference type="Proteomes" id="UP000799640"/>
    </source>
</evidence>
<reference evidence="12" key="1">
    <citation type="journal article" date="2020" name="Stud. Mycol.">
        <title>101 Dothideomycetes genomes: a test case for predicting lifestyles and emergence of pathogens.</title>
        <authorList>
            <person name="Haridas S."/>
            <person name="Albert R."/>
            <person name="Binder M."/>
            <person name="Bloem J."/>
            <person name="Labutti K."/>
            <person name="Salamov A."/>
            <person name="Andreopoulos B."/>
            <person name="Baker S."/>
            <person name="Barry K."/>
            <person name="Bills G."/>
            <person name="Bluhm B."/>
            <person name="Cannon C."/>
            <person name="Castanera R."/>
            <person name="Culley D."/>
            <person name="Daum C."/>
            <person name="Ezra D."/>
            <person name="Gonzalez J."/>
            <person name="Henrissat B."/>
            <person name="Kuo A."/>
            <person name="Liang C."/>
            <person name="Lipzen A."/>
            <person name="Lutzoni F."/>
            <person name="Magnuson J."/>
            <person name="Mondo S."/>
            <person name="Nolan M."/>
            <person name="Ohm R."/>
            <person name="Pangilinan J."/>
            <person name="Park H.-J."/>
            <person name="Ramirez L."/>
            <person name="Alfaro M."/>
            <person name="Sun H."/>
            <person name="Tritt A."/>
            <person name="Yoshinaga Y."/>
            <person name="Zwiers L.-H."/>
            <person name="Turgeon B."/>
            <person name="Goodwin S."/>
            <person name="Spatafora J."/>
            <person name="Crous P."/>
            <person name="Grigoriev I."/>
        </authorList>
    </citation>
    <scope>NUCLEOTIDE SEQUENCE</scope>
    <source>
        <strain evidence="12">CBS 262.69</strain>
    </source>
</reference>
<keyword evidence="5 9" id="KW-0805">Transcription regulation</keyword>